<dbReference type="Pfam" id="PF00632">
    <property type="entry name" value="HECT"/>
    <property type="match status" value="1"/>
</dbReference>
<feature type="region of interest" description="Disordered" evidence="7">
    <location>
        <begin position="285"/>
        <end position="309"/>
    </location>
</feature>
<comment type="pathway">
    <text evidence="2">Protein modification; protein ubiquitination.</text>
</comment>
<evidence type="ECO:0000313" key="10">
    <source>
        <dbReference type="EMBL" id="CAK9113506.1"/>
    </source>
</evidence>
<dbReference type="PROSITE" id="PS50237">
    <property type="entry name" value="HECT"/>
    <property type="match status" value="1"/>
</dbReference>
<accession>A0ABP0SMM5</accession>
<evidence type="ECO:0000256" key="2">
    <source>
        <dbReference type="ARBA" id="ARBA00004906"/>
    </source>
</evidence>
<feature type="domain" description="HECT" evidence="8">
    <location>
        <begin position="496"/>
        <end position="840"/>
    </location>
</feature>
<evidence type="ECO:0000256" key="3">
    <source>
        <dbReference type="ARBA" id="ARBA00012485"/>
    </source>
</evidence>
<dbReference type="Gene3D" id="3.30.2410.10">
    <property type="entry name" value="Hect, E3 ligase catalytic domain"/>
    <property type="match status" value="1"/>
</dbReference>
<dbReference type="PANTHER" id="PTHR11254:SF440">
    <property type="entry name" value="E3 UBIQUITIN-PROTEIN LIGASE NEDD-4"/>
    <property type="match status" value="1"/>
</dbReference>
<dbReference type="Pfam" id="PF00041">
    <property type="entry name" value="fn3"/>
    <property type="match status" value="2"/>
</dbReference>
<dbReference type="SUPFAM" id="SSF56204">
    <property type="entry name" value="Hect, E3 ligase catalytic domain"/>
    <property type="match status" value="1"/>
</dbReference>
<dbReference type="Gene3D" id="2.60.40.10">
    <property type="entry name" value="Immunoglobulins"/>
    <property type="match status" value="2"/>
</dbReference>
<dbReference type="InterPro" id="IPR003961">
    <property type="entry name" value="FN3_dom"/>
</dbReference>
<comment type="caution">
    <text evidence="10">The sequence shown here is derived from an EMBL/GenBank/DDBJ whole genome shotgun (WGS) entry which is preliminary data.</text>
</comment>
<gene>
    <name evidence="10" type="ORF">SCF082_LOCUS52610</name>
</gene>
<dbReference type="EC" id="2.3.2.26" evidence="3"/>
<proteinExistence type="predicted"/>
<dbReference type="CDD" id="cd00078">
    <property type="entry name" value="HECTc"/>
    <property type="match status" value="1"/>
</dbReference>
<evidence type="ECO:0000259" key="8">
    <source>
        <dbReference type="PROSITE" id="PS50237"/>
    </source>
</evidence>
<name>A0ABP0SMM5_9DINO</name>
<dbReference type="Gene3D" id="3.30.2160.10">
    <property type="entry name" value="Hect, E3 ligase catalytic domain"/>
    <property type="match status" value="1"/>
</dbReference>
<dbReference type="SUPFAM" id="SSF49265">
    <property type="entry name" value="Fibronectin type III"/>
    <property type="match status" value="1"/>
</dbReference>
<comment type="catalytic activity">
    <reaction evidence="1">
        <text>S-ubiquitinyl-[E2 ubiquitin-conjugating enzyme]-L-cysteine + [acceptor protein]-L-lysine = [E2 ubiquitin-conjugating enzyme]-L-cysteine + N(6)-ubiquitinyl-[acceptor protein]-L-lysine.</text>
        <dbReference type="EC" id="2.3.2.26"/>
    </reaction>
</comment>
<feature type="domain" description="Fibronectin type-III" evidence="9">
    <location>
        <begin position="301"/>
        <end position="394"/>
    </location>
</feature>
<evidence type="ECO:0000256" key="6">
    <source>
        <dbReference type="PROSITE-ProRule" id="PRU00104"/>
    </source>
</evidence>
<dbReference type="Proteomes" id="UP001642464">
    <property type="component" value="Unassembled WGS sequence"/>
</dbReference>
<keyword evidence="4 10" id="KW-0808">Transferase</keyword>
<dbReference type="SMART" id="SM00060">
    <property type="entry name" value="FN3"/>
    <property type="match status" value="2"/>
</dbReference>
<organism evidence="10 11">
    <name type="scientific">Durusdinium trenchii</name>
    <dbReference type="NCBI Taxonomy" id="1381693"/>
    <lineage>
        <taxon>Eukaryota</taxon>
        <taxon>Sar</taxon>
        <taxon>Alveolata</taxon>
        <taxon>Dinophyceae</taxon>
        <taxon>Suessiales</taxon>
        <taxon>Symbiodiniaceae</taxon>
        <taxon>Durusdinium</taxon>
    </lineage>
</organism>
<dbReference type="GO" id="GO:0016740">
    <property type="term" value="F:transferase activity"/>
    <property type="evidence" value="ECO:0007669"/>
    <property type="project" value="UniProtKB-KW"/>
</dbReference>
<dbReference type="InterPro" id="IPR013783">
    <property type="entry name" value="Ig-like_fold"/>
</dbReference>
<dbReference type="PANTHER" id="PTHR11254">
    <property type="entry name" value="HECT DOMAIN UBIQUITIN-PROTEIN LIGASE"/>
    <property type="match status" value="1"/>
</dbReference>
<evidence type="ECO:0000256" key="7">
    <source>
        <dbReference type="SAM" id="MobiDB-lite"/>
    </source>
</evidence>
<dbReference type="EMBL" id="CAXAMM010044156">
    <property type="protein sequence ID" value="CAK9113506.1"/>
    <property type="molecule type" value="Genomic_DNA"/>
</dbReference>
<reference evidence="10 11" key="1">
    <citation type="submission" date="2024-02" db="EMBL/GenBank/DDBJ databases">
        <authorList>
            <person name="Chen Y."/>
            <person name="Shah S."/>
            <person name="Dougan E. K."/>
            <person name="Thang M."/>
            <person name="Chan C."/>
        </authorList>
    </citation>
    <scope>NUCLEOTIDE SEQUENCE [LARGE SCALE GENOMIC DNA]</scope>
</reference>
<evidence type="ECO:0000256" key="4">
    <source>
        <dbReference type="ARBA" id="ARBA00022679"/>
    </source>
</evidence>
<dbReference type="Gene3D" id="3.90.1750.10">
    <property type="entry name" value="Hect, E3 ligase catalytic domains"/>
    <property type="match status" value="1"/>
</dbReference>
<sequence length="840" mass="94122">MVLRRLTRALGLGARKVGAPEDARGSLVLESQDDDDGDDSGLVVLAGGDRVRQKVSVHHVTNNIYYSAPVRVSKISDDKEYIWIELDEKAIDAQKLHEEYQAQGEDDWEKHKQMFPPGVSVDNVGNIFVAAVLSTPKGSAAGAGGGTPSLNKPRRISGDDVMASFKAPERPAAPELKHKTAESIEITWPHVLGLVDYYEVQYLTARRHCDKCLQAQAEARGLCCDTCASLGHQEGSTAKRGATSWETLGNVSADHRHYTLENVYCGLPYHFRVRAHNTVDWGPFSEPNQDPIETLPEPPSAPEAPKAQRTMVRTDRILLQWVPPRCNGRPVLGYEVVGGQLNAETVDTVYQGADTHVLLKDLAKGTQLHFKVRARNEMGMGPFGEYGTFRTLAQDQAQEGKGNVVGEFVPDWAQVFDSASQQEAFINVLTEKLVFERPAAMDGPVDPVVEFKKKRFRFNRELLRDAPKGAAQVLRFNIDRENLLWDSFHQFMSVSDYAQLRKRIKVDYVGQEGIDAGGLSKDWFLEISRVIFSPKTGLFTRLGEGNALDIRVSAPGPARPDESQNTVDQVDQLFHFVGRFLGKAIYDRQLVDVQLSKTLFKQLFGKPVDVEDLRETDPTLVKSLEWMLENDIDGILFEEFCVTADPPPGSASQEKVIIDLVSGGRNIEVSNENKAEYVDKMIQWRAVESCKRQIEAIQYGLYEMIPFELLSSIDFELNELEMLWNGLPFIDVQQIRNTCRYQGGIDTNSPIAHWFWKFFKCLETDDQAKLLRFATGTSKVPVDGMEPPFNLTYNDQLDPEALPKAHTCFNQLVLPPYATEDMMADKLRFAMDNADGFLLG</sequence>
<dbReference type="PROSITE" id="PS50853">
    <property type="entry name" value="FN3"/>
    <property type="match status" value="1"/>
</dbReference>
<dbReference type="InterPro" id="IPR036116">
    <property type="entry name" value="FN3_sf"/>
</dbReference>
<dbReference type="InterPro" id="IPR035983">
    <property type="entry name" value="Hect_E3_ubiquitin_ligase"/>
</dbReference>
<dbReference type="InterPro" id="IPR000569">
    <property type="entry name" value="HECT_dom"/>
</dbReference>
<dbReference type="InterPro" id="IPR050409">
    <property type="entry name" value="E3_ubiq-protein_ligase"/>
</dbReference>
<keyword evidence="5 6" id="KW-0833">Ubl conjugation pathway</keyword>
<evidence type="ECO:0000256" key="5">
    <source>
        <dbReference type="ARBA" id="ARBA00022786"/>
    </source>
</evidence>
<feature type="active site" description="Glycyl thioester intermediate" evidence="6">
    <location>
        <position position="808"/>
    </location>
</feature>
<protein>
    <recommendedName>
        <fullName evidence="3">HECT-type E3 ubiquitin transferase</fullName>
        <ecNumber evidence="3">2.3.2.26</ecNumber>
    </recommendedName>
</protein>
<evidence type="ECO:0000256" key="1">
    <source>
        <dbReference type="ARBA" id="ARBA00000885"/>
    </source>
</evidence>
<evidence type="ECO:0000259" key="9">
    <source>
        <dbReference type="PROSITE" id="PS50853"/>
    </source>
</evidence>
<dbReference type="CDD" id="cd00063">
    <property type="entry name" value="FN3"/>
    <property type="match status" value="2"/>
</dbReference>
<keyword evidence="11" id="KW-1185">Reference proteome</keyword>
<evidence type="ECO:0000313" key="11">
    <source>
        <dbReference type="Proteomes" id="UP001642464"/>
    </source>
</evidence>
<dbReference type="SMART" id="SM00119">
    <property type="entry name" value="HECTc"/>
    <property type="match status" value="1"/>
</dbReference>